<sequence length="225" mass="25189">MFNPKDGEILPVLIRNSRGELMGTGISNEKGFRKSIERQEAWLLDGKTGRLLPAPRIRGFQEIRHRDGYYEIISREISADTDPAPADAAQKTPGEGTETAEMTDAGDVQGSGENEPVTGSAAGAEKDPEDPSYGEYGMFLRRLEETIRRRREEMPPGSYTTHLFEKGEEKIRKKTGEEAVELLLARDNQELASEAADLMYHMMVLFVQRGMKFGDAVEVLRSRHS</sequence>
<organism evidence="10 11">
    <name type="scientific">Salinispira pacifica</name>
    <dbReference type="NCBI Taxonomy" id="1307761"/>
    <lineage>
        <taxon>Bacteria</taxon>
        <taxon>Pseudomonadati</taxon>
        <taxon>Spirochaetota</taxon>
        <taxon>Spirochaetia</taxon>
        <taxon>Spirochaetales</taxon>
        <taxon>Spirochaetaceae</taxon>
        <taxon>Salinispira</taxon>
    </lineage>
</organism>
<dbReference type="PANTHER" id="PTHR42945:SF1">
    <property type="entry name" value="HISTIDINE BIOSYNTHESIS BIFUNCTIONAL PROTEIN HIS7"/>
    <property type="match status" value="1"/>
</dbReference>
<keyword evidence="3 8" id="KW-0028">Amino-acid biosynthesis</keyword>
<dbReference type="CDD" id="cd11534">
    <property type="entry name" value="NTP-PPase_HisIE_like"/>
    <property type="match status" value="1"/>
</dbReference>
<dbReference type="KEGG" id="slr:L21SP2_0080"/>
<keyword evidence="8" id="KW-0963">Cytoplasm</keyword>
<evidence type="ECO:0000256" key="2">
    <source>
        <dbReference type="ARBA" id="ARBA00005204"/>
    </source>
</evidence>
<feature type="region of interest" description="Disordered" evidence="9">
    <location>
        <begin position="76"/>
        <end position="134"/>
    </location>
</feature>
<dbReference type="Pfam" id="PF01503">
    <property type="entry name" value="PRA-PH"/>
    <property type="match status" value="1"/>
</dbReference>
<dbReference type="NCBIfam" id="TIGR03188">
    <property type="entry name" value="histidine_hisI"/>
    <property type="match status" value="1"/>
</dbReference>
<dbReference type="HOGENOM" id="CLU_048577_3_1_12"/>
<evidence type="ECO:0000256" key="3">
    <source>
        <dbReference type="ARBA" id="ARBA00022605"/>
    </source>
</evidence>
<evidence type="ECO:0000313" key="11">
    <source>
        <dbReference type="Proteomes" id="UP000018680"/>
    </source>
</evidence>
<dbReference type="eggNOG" id="COG0140">
    <property type="taxonomic scope" value="Bacteria"/>
</dbReference>
<dbReference type="PANTHER" id="PTHR42945">
    <property type="entry name" value="HISTIDINE BIOSYNTHESIS BIFUNCTIONAL PROTEIN"/>
    <property type="match status" value="1"/>
</dbReference>
<dbReference type="PATRIC" id="fig|1307761.3.peg.80"/>
<keyword evidence="11" id="KW-1185">Reference proteome</keyword>
<comment type="subcellular location">
    <subcellularLocation>
        <location evidence="8">Cytoplasm</location>
    </subcellularLocation>
</comment>
<dbReference type="Proteomes" id="UP000018680">
    <property type="component" value="Chromosome"/>
</dbReference>
<dbReference type="FunFam" id="1.10.287.1080:FF:000002">
    <property type="entry name" value="Histidine biosynthesis bifunctional protein HisIE"/>
    <property type="match status" value="1"/>
</dbReference>
<evidence type="ECO:0000256" key="9">
    <source>
        <dbReference type="SAM" id="MobiDB-lite"/>
    </source>
</evidence>
<evidence type="ECO:0000256" key="6">
    <source>
        <dbReference type="ARBA" id="ARBA00022840"/>
    </source>
</evidence>
<dbReference type="EMBL" id="CP006939">
    <property type="protein sequence ID" value="AHC13526.1"/>
    <property type="molecule type" value="Genomic_DNA"/>
</dbReference>
<dbReference type="AlphaFoldDB" id="V5WEF3"/>
<dbReference type="EC" id="3.6.1.31" evidence="8"/>
<name>V5WEF3_9SPIO</name>
<evidence type="ECO:0000256" key="4">
    <source>
        <dbReference type="ARBA" id="ARBA00022741"/>
    </source>
</evidence>
<feature type="compositionally biased region" description="Low complexity" evidence="9">
    <location>
        <begin position="80"/>
        <end position="89"/>
    </location>
</feature>
<keyword evidence="6 8" id="KW-0067">ATP-binding</keyword>
<dbReference type="GO" id="GO:0005737">
    <property type="term" value="C:cytoplasm"/>
    <property type="evidence" value="ECO:0007669"/>
    <property type="project" value="UniProtKB-SubCell"/>
</dbReference>
<keyword evidence="7 8" id="KW-0368">Histidine biosynthesis</keyword>
<keyword evidence="5 8" id="KW-0378">Hydrolase</keyword>
<evidence type="ECO:0000256" key="8">
    <source>
        <dbReference type="HAMAP-Rule" id="MF_01020"/>
    </source>
</evidence>
<dbReference type="SUPFAM" id="SSF101386">
    <property type="entry name" value="all-alpha NTP pyrophosphatases"/>
    <property type="match status" value="1"/>
</dbReference>
<dbReference type="GO" id="GO:0000105">
    <property type="term" value="P:L-histidine biosynthetic process"/>
    <property type="evidence" value="ECO:0007669"/>
    <property type="project" value="UniProtKB-UniRule"/>
</dbReference>
<dbReference type="InterPro" id="IPR008179">
    <property type="entry name" value="HisE"/>
</dbReference>
<keyword evidence="4 8" id="KW-0547">Nucleotide-binding</keyword>
<comment type="catalytic activity">
    <reaction evidence="1 8">
        <text>1-(5-phospho-beta-D-ribosyl)-ATP + H2O = 1-(5-phospho-beta-D-ribosyl)-5'-AMP + diphosphate + H(+)</text>
        <dbReference type="Rhea" id="RHEA:22828"/>
        <dbReference type="ChEBI" id="CHEBI:15377"/>
        <dbReference type="ChEBI" id="CHEBI:15378"/>
        <dbReference type="ChEBI" id="CHEBI:33019"/>
        <dbReference type="ChEBI" id="CHEBI:59457"/>
        <dbReference type="ChEBI" id="CHEBI:73183"/>
        <dbReference type="EC" id="3.6.1.31"/>
    </reaction>
</comment>
<comment type="similarity">
    <text evidence="8">Belongs to the PRA-PH family.</text>
</comment>
<evidence type="ECO:0000256" key="5">
    <source>
        <dbReference type="ARBA" id="ARBA00022801"/>
    </source>
</evidence>
<accession>V5WEF3</accession>
<dbReference type="STRING" id="1307761.L21SP2_0080"/>
<evidence type="ECO:0000256" key="1">
    <source>
        <dbReference type="ARBA" id="ARBA00001460"/>
    </source>
</evidence>
<dbReference type="HAMAP" id="MF_01020">
    <property type="entry name" value="HisE"/>
    <property type="match status" value="1"/>
</dbReference>
<gene>
    <name evidence="8" type="primary">hisE</name>
    <name evidence="10" type="ORF">L21SP2_0080</name>
</gene>
<dbReference type="InterPro" id="IPR021130">
    <property type="entry name" value="PRib-ATP_PPHydrolase-like"/>
</dbReference>
<dbReference type="GO" id="GO:0004636">
    <property type="term" value="F:phosphoribosyl-ATP diphosphatase activity"/>
    <property type="evidence" value="ECO:0007669"/>
    <property type="project" value="UniProtKB-UniRule"/>
</dbReference>
<proteinExistence type="inferred from homology"/>
<evidence type="ECO:0000256" key="7">
    <source>
        <dbReference type="ARBA" id="ARBA00023102"/>
    </source>
</evidence>
<protein>
    <recommendedName>
        <fullName evidence="8">Phosphoribosyl-ATP pyrophosphatase</fullName>
        <shortName evidence="8">PRA-PH</shortName>
        <ecNumber evidence="8">3.6.1.31</ecNumber>
    </recommendedName>
</protein>
<dbReference type="RefSeq" id="WP_024266459.1">
    <property type="nucleotide sequence ID" value="NC_023035.1"/>
</dbReference>
<dbReference type="UniPathway" id="UPA00031">
    <property type="reaction ID" value="UER00007"/>
</dbReference>
<dbReference type="Gene3D" id="1.10.287.1080">
    <property type="entry name" value="MazG-like"/>
    <property type="match status" value="1"/>
</dbReference>
<reference evidence="10 11" key="1">
    <citation type="journal article" date="2015" name="Stand. Genomic Sci.">
        <title>Complete genome sequence and description of Salinispira pacifica gen. nov., sp. nov., a novel spirochaete isolated form a hypersaline microbial mat.</title>
        <authorList>
            <person name="Ben Hania W."/>
            <person name="Joseph M."/>
            <person name="Schumann P."/>
            <person name="Bunk B."/>
            <person name="Fiebig A."/>
            <person name="Sproer C."/>
            <person name="Klenk H.P."/>
            <person name="Fardeau M.L."/>
            <person name="Spring S."/>
        </authorList>
    </citation>
    <scope>NUCLEOTIDE SEQUENCE [LARGE SCALE GENOMIC DNA]</scope>
    <source>
        <strain evidence="10 11">L21-RPul-D2</strain>
    </source>
</reference>
<dbReference type="GO" id="GO:0005524">
    <property type="term" value="F:ATP binding"/>
    <property type="evidence" value="ECO:0007669"/>
    <property type="project" value="UniProtKB-KW"/>
</dbReference>
<evidence type="ECO:0000313" key="10">
    <source>
        <dbReference type="EMBL" id="AHC13526.1"/>
    </source>
</evidence>
<comment type="pathway">
    <text evidence="2 8">Amino-acid biosynthesis; L-histidine biosynthesis; L-histidine from 5-phospho-alpha-D-ribose 1-diphosphate: step 2/9.</text>
</comment>